<reference evidence="1 2" key="1">
    <citation type="submission" date="2017-07" db="EMBL/GenBank/DDBJ databases">
        <authorList>
            <person name="Talla V."/>
            <person name="Backstrom N."/>
        </authorList>
    </citation>
    <scope>NUCLEOTIDE SEQUENCE [LARGE SCALE GENOMIC DNA]</scope>
</reference>
<gene>
    <name evidence="1" type="ORF">LSINAPIS_LOCUS6716</name>
</gene>
<accession>A0A5E4QD12</accession>
<keyword evidence="2" id="KW-1185">Reference proteome</keyword>
<proteinExistence type="predicted"/>
<dbReference type="Proteomes" id="UP000324832">
    <property type="component" value="Unassembled WGS sequence"/>
</dbReference>
<organism evidence="1 2">
    <name type="scientific">Leptidea sinapis</name>
    <dbReference type="NCBI Taxonomy" id="189913"/>
    <lineage>
        <taxon>Eukaryota</taxon>
        <taxon>Metazoa</taxon>
        <taxon>Ecdysozoa</taxon>
        <taxon>Arthropoda</taxon>
        <taxon>Hexapoda</taxon>
        <taxon>Insecta</taxon>
        <taxon>Pterygota</taxon>
        <taxon>Neoptera</taxon>
        <taxon>Endopterygota</taxon>
        <taxon>Lepidoptera</taxon>
        <taxon>Glossata</taxon>
        <taxon>Ditrysia</taxon>
        <taxon>Papilionoidea</taxon>
        <taxon>Pieridae</taxon>
        <taxon>Dismorphiinae</taxon>
        <taxon>Leptidea</taxon>
    </lineage>
</organism>
<name>A0A5E4QD12_9NEOP</name>
<sequence length="99" mass="11470">MFKIKYRCIIFVFQVKPNVKSIIFYKNVSISVTEKDNIQNINIVTLNNTAEQSLYQILRQIYSPLLALGNSLYSSKLLKNLNDLESNLRVFEVQDISPI</sequence>
<dbReference type="EMBL" id="FZQP02002137">
    <property type="protein sequence ID" value="VVC94865.1"/>
    <property type="molecule type" value="Genomic_DNA"/>
</dbReference>
<protein>
    <submittedName>
        <fullName evidence="1">Uncharacterized protein</fullName>
    </submittedName>
</protein>
<evidence type="ECO:0000313" key="2">
    <source>
        <dbReference type="Proteomes" id="UP000324832"/>
    </source>
</evidence>
<dbReference type="AlphaFoldDB" id="A0A5E4QD12"/>
<evidence type="ECO:0000313" key="1">
    <source>
        <dbReference type="EMBL" id="VVC94865.1"/>
    </source>
</evidence>